<feature type="compositionally biased region" description="Basic and acidic residues" evidence="1">
    <location>
        <begin position="337"/>
        <end position="355"/>
    </location>
</feature>
<feature type="transmembrane region" description="Helical" evidence="2">
    <location>
        <begin position="20"/>
        <end position="43"/>
    </location>
</feature>
<sequence length="355" mass="38936">MSSTSQNISDSALLEAYGKSLVHGLVNTSMVTLFYGIFVLLYVQAVLTHLKIRGATRPQLLISLMCSFTFILATVEEVALLSGSGIAIHSILIGYKDLPLEQRFPLLNQRLLGPTLVNMWIPFIQFIISDAVLVWRAFVLMQRRRWLMILPLLLLLGSAASLFADVIIKAVVISKHQEQKGFLPANGILEAAGVCLSLATNVVATAVFTFIYWNHRRDVTAGLGRHQTTQAVRVLALLVESGVIYCLVQAVYVILGFFSGGSLKAMDYIQRVVDAIFFGLSGIYPTAVVALVHGHRTLSEMYTMDGSLRGPRNGVDPDIATTLQFAVPVVSTSTETASHHSEKTDREVFGSDPRR</sequence>
<feature type="transmembrane region" description="Helical" evidence="2">
    <location>
        <begin position="147"/>
        <end position="168"/>
    </location>
</feature>
<feature type="transmembrane region" description="Helical" evidence="2">
    <location>
        <begin position="64"/>
        <end position="95"/>
    </location>
</feature>
<keyword evidence="2" id="KW-0812">Transmembrane</keyword>
<feature type="transmembrane region" description="Helical" evidence="2">
    <location>
        <begin position="115"/>
        <end position="135"/>
    </location>
</feature>
<dbReference type="Proteomes" id="UP000807353">
    <property type="component" value="Unassembled WGS sequence"/>
</dbReference>
<evidence type="ECO:0000256" key="2">
    <source>
        <dbReference type="SAM" id="Phobius"/>
    </source>
</evidence>
<feature type="transmembrane region" description="Helical" evidence="2">
    <location>
        <begin position="275"/>
        <end position="294"/>
    </location>
</feature>
<protein>
    <submittedName>
        <fullName evidence="3">Uncharacterized protein</fullName>
    </submittedName>
</protein>
<dbReference type="EMBL" id="MU150335">
    <property type="protein sequence ID" value="KAF9458610.1"/>
    <property type="molecule type" value="Genomic_DNA"/>
</dbReference>
<evidence type="ECO:0000256" key="1">
    <source>
        <dbReference type="SAM" id="MobiDB-lite"/>
    </source>
</evidence>
<keyword evidence="2" id="KW-0472">Membrane</keyword>
<dbReference type="AlphaFoldDB" id="A0A9P5XXI6"/>
<reference evidence="3" key="1">
    <citation type="submission" date="2020-11" db="EMBL/GenBank/DDBJ databases">
        <authorList>
            <consortium name="DOE Joint Genome Institute"/>
            <person name="Ahrendt S."/>
            <person name="Riley R."/>
            <person name="Andreopoulos W."/>
            <person name="Labutti K."/>
            <person name="Pangilinan J."/>
            <person name="Ruiz-Duenas F.J."/>
            <person name="Barrasa J.M."/>
            <person name="Sanchez-Garcia M."/>
            <person name="Camarero S."/>
            <person name="Miyauchi S."/>
            <person name="Serrano A."/>
            <person name="Linde D."/>
            <person name="Babiker R."/>
            <person name="Drula E."/>
            <person name="Ayuso-Fernandez I."/>
            <person name="Pacheco R."/>
            <person name="Padilla G."/>
            <person name="Ferreira P."/>
            <person name="Barriuso J."/>
            <person name="Kellner H."/>
            <person name="Castanera R."/>
            <person name="Alfaro M."/>
            <person name="Ramirez L."/>
            <person name="Pisabarro A.G."/>
            <person name="Kuo A."/>
            <person name="Tritt A."/>
            <person name="Lipzen A."/>
            <person name="He G."/>
            <person name="Yan M."/>
            <person name="Ng V."/>
            <person name="Cullen D."/>
            <person name="Martin F."/>
            <person name="Rosso M.-N."/>
            <person name="Henrissat B."/>
            <person name="Hibbett D."/>
            <person name="Martinez A.T."/>
            <person name="Grigoriev I.V."/>
        </authorList>
    </citation>
    <scope>NUCLEOTIDE SEQUENCE</scope>
    <source>
        <strain evidence="3">CBS 247.69</strain>
    </source>
</reference>
<feature type="transmembrane region" description="Helical" evidence="2">
    <location>
        <begin position="234"/>
        <end position="255"/>
    </location>
</feature>
<feature type="transmembrane region" description="Helical" evidence="2">
    <location>
        <begin position="188"/>
        <end position="213"/>
    </location>
</feature>
<dbReference type="OrthoDB" id="2744793at2759"/>
<comment type="caution">
    <text evidence="3">The sequence shown here is derived from an EMBL/GenBank/DDBJ whole genome shotgun (WGS) entry which is preliminary data.</text>
</comment>
<gene>
    <name evidence="3" type="ORF">BDZ94DRAFT_1270224</name>
</gene>
<keyword evidence="4" id="KW-1185">Reference proteome</keyword>
<keyword evidence="2" id="KW-1133">Transmembrane helix</keyword>
<evidence type="ECO:0000313" key="3">
    <source>
        <dbReference type="EMBL" id="KAF9458610.1"/>
    </source>
</evidence>
<feature type="region of interest" description="Disordered" evidence="1">
    <location>
        <begin position="333"/>
        <end position="355"/>
    </location>
</feature>
<evidence type="ECO:0000313" key="4">
    <source>
        <dbReference type="Proteomes" id="UP000807353"/>
    </source>
</evidence>
<accession>A0A9P5XXI6</accession>
<proteinExistence type="predicted"/>
<name>A0A9P5XXI6_9AGAR</name>
<organism evidence="3 4">
    <name type="scientific">Collybia nuda</name>
    <dbReference type="NCBI Taxonomy" id="64659"/>
    <lineage>
        <taxon>Eukaryota</taxon>
        <taxon>Fungi</taxon>
        <taxon>Dikarya</taxon>
        <taxon>Basidiomycota</taxon>
        <taxon>Agaricomycotina</taxon>
        <taxon>Agaricomycetes</taxon>
        <taxon>Agaricomycetidae</taxon>
        <taxon>Agaricales</taxon>
        <taxon>Tricholomatineae</taxon>
        <taxon>Clitocybaceae</taxon>
        <taxon>Collybia</taxon>
    </lineage>
</organism>